<evidence type="ECO:0000313" key="2">
    <source>
        <dbReference type="Proteomes" id="UP000431304"/>
    </source>
</evidence>
<protein>
    <submittedName>
        <fullName evidence="1">Uncharacterized protein</fullName>
    </submittedName>
</protein>
<dbReference type="AlphaFoldDB" id="A0A844E6I3"/>
<gene>
    <name evidence="1" type="ORF">GKE72_14550</name>
</gene>
<organism evidence="1 2">
    <name type="scientific">Eubacterium ramulus</name>
    <dbReference type="NCBI Taxonomy" id="39490"/>
    <lineage>
        <taxon>Bacteria</taxon>
        <taxon>Bacillati</taxon>
        <taxon>Bacillota</taxon>
        <taxon>Clostridia</taxon>
        <taxon>Eubacteriales</taxon>
        <taxon>Eubacteriaceae</taxon>
        <taxon>Eubacterium</taxon>
    </lineage>
</organism>
<dbReference type="Proteomes" id="UP000431304">
    <property type="component" value="Unassembled WGS sequence"/>
</dbReference>
<name>A0A844E6I3_EUBRA</name>
<sequence>MDVEKADWIIVDFIMMIVQVDLVVVMKEDMEVGVAEEAVEVVLVLWLE</sequence>
<comment type="caution">
    <text evidence="1">The sequence shown here is derived from an EMBL/GenBank/DDBJ whole genome shotgun (WGS) entry which is preliminary data.</text>
</comment>
<dbReference type="RefSeq" id="WP_154315112.1">
    <property type="nucleotide sequence ID" value="NZ_WKRA01000034.1"/>
</dbReference>
<evidence type="ECO:0000313" key="1">
    <source>
        <dbReference type="EMBL" id="MSD17250.1"/>
    </source>
</evidence>
<accession>A0A844E6I3</accession>
<dbReference type="EMBL" id="WKRA01000034">
    <property type="protein sequence ID" value="MSD17250.1"/>
    <property type="molecule type" value="Genomic_DNA"/>
</dbReference>
<reference evidence="1 2" key="1">
    <citation type="journal article" date="2019" name="Nat. Med.">
        <title>A library of human gut bacterial isolates paired with longitudinal multiomics data enables mechanistic microbiome research.</title>
        <authorList>
            <person name="Poyet M."/>
            <person name="Groussin M."/>
            <person name="Gibbons S.M."/>
            <person name="Avila-Pacheco J."/>
            <person name="Jiang X."/>
            <person name="Kearney S.M."/>
            <person name="Perrotta A.R."/>
            <person name="Berdy B."/>
            <person name="Zhao S."/>
            <person name="Lieberman T.D."/>
            <person name="Swanson P.K."/>
            <person name="Smith M."/>
            <person name="Roesemann S."/>
            <person name="Alexander J.E."/>
            <person name="Rich S.A."/>
            <person name="Livny J."/>
            <person name="Vlamakis H."/>
            <person name="Clish C."/>
            <person name="Bullock K."/>
            <person name="Deik A."/>
            <person name="Scott J."/>
            <person name="Pierce K.A."/>
            <person name="Xavier R.J."/>
            <person name="Alm E.J."/>
        </authorList>
    </citation>
    <scope>NUCLEOTIDE SEQUENCE [LARGE SCALE GENOMIC DNA]</scope>
    <source>
        <strain evidence="1 2">BIOML-A3</strain>
    </source>
</reference>
<proteinExistence type="predicted"/>